<feature type="transmembrane region" description="Helical" evidence="1">
    <location>
        <begin position="70"/>
        <end position="88"/>
    </location>
</feature>
<keyword evidence="1" id="KW-0812">Transmembrane</keyword>
<evidence type="ECO:0000313" key="2">
    <source>
        <dbReference type="EMBL" id="QHT85177.1"/>
    </source>
</evidence>
<name>A0A6C0HYA5_9ZZZZ</name>
<dbReference type="AlphaFoldDB" id="A0A6C0HYA5"/>
<evidence type="ECO:0000256" key="1">
    <source>
        <dbReference type="SAM" id="Phobius"/>
    </source>
</evidence>
<keyword evidence="1" id="KW-0472">Membrane</keyword>
<reference evidence="2" key="1">
    <citation type="journal article" date="2020" name="Nature">
        <title>Giant virus diversity and host interactions through global metagenomics.</title>
        <authorList>
            <person name="Schulz F."/>
            <person name="Roux S."/>
            <person name="Paez-Espino D."/>
            <person name="Jungbluth S."/>
            <person name="Walsh D.A."/>
            <person name="Denef V.J."/>
            <person name="McMahon K.D."/>
            <person name="Konstantinidis K.T."/>
            <person name="Eloe-Fadrosh E.A."/>
            <person name="Kyrpides N.C."/>
            <person name="Woyke T."/>
        </authorList>
    </citation>
    <scope>NUCLEOTIDE SEQUENCE</scope>
    <source>
        <strain evidence="2">GVMAG-M-3300023184-178</strain>
    </source>
</reference>
<accession>A0A6C0HYA5</accession>
<sequence length="184" mass="21910">MIFIFFCLVYLTATIEEWVIHKYLMHQLFHPQLKNLYKNHILHHKKTKKDFSIENNETEYICFEFLSVDGLVQLFVGFFINTSLFYILFRGYVSLFVISATIMTFLLVNIFVWNTCHSYIHNMDAFEICSAIGLPRKYIDEQNVYVKWSLNNHRAHHYYHDSNYNIVFPGADFLFGTHKTITGL</sequence>
<protein>
    <submittedName>
        <fullName evidence="2">Uncharacterized protein</fullName>
    </submittedName>
</protein>
<keyword evidence="1" id="KW-1133">Transmembrane helix</keyword>
<feature type="transmembrane region" description="Helical" evidence="1">
    <location>
        <begin position="95"/>
        <end position="113"/>
    </location>
</feature>
<organism evidence="2">
    <name type="scientific">viral metagenome</name>
    <dbReference type="NCBI Taxonomy" id="1070528"/>
    <lineage>
        <taxon>unclassified sequences</taxon>
        <taxon>metagenomes</taxon>
        <taxon>organismal metagenomes</taxon>
    </lineage>
</organism>
<dbReference type="EMBL" id="MN740035">
    <property type="protein sequence ID" value="QHT85177.1"/>
    <property type="molecule type" value="Genomic_DNA"/>
</dbReference>
<proteinExistence type="predicted"/>